<gene>
    <name evidence="2" type="ORF">AWC01_03570</name>
</gene>
<dbReference type="Proteomes" id="UP000193564">
    <property type="component" value="Unassembled WGS sequence"/>
</dbReference>
<sequence>MAVQTAIAETVRRACSVGDQPEKRPHDPHRRGADVRTDGAPVWIGPPNLEPPERPLRGPLK</sequence>
<organism evidence="2 3">
    <name type="scientific">Mycolicibacterium doricum</name>
    <dbReference type="NCBI Taxonomy" id="126673"/>
    <lineage>
        <taxon>Bacteria</taxon>
        <taxon>Bacillati</taxon>
        <taxon>Actinomycetota</taxon>
        <taxon>Actinomycetes</taxon>
        <taxon>Mycobacteriales</taxon>
        <taxon>Mycobacteriaceae</taxon>
        <taxon>Mycolicibacterium</taxon>
    </lineage>
</organism>
<feature type="compositionally biased region" description="Basic and acidic residues" evidence="1">
    <location>
        <begin position="20"/>
        <end position="37"/>
    </location>
</feature>
<evidence type="ECO:0000313" key="3">
    <source>
        <dbReference type="Proteomes" id="UP000193564"/>
    </source>
</evidence>
<keyword evidence="3" id="KW-1185">Reference proteome</keyword>
<accession>A0A1X1TIF8</accession>
<protein>
    <submittedName>
        <fullName evidence="2">Uncharacterized protein</fullName>
    </submittedName>
</protein>
<comment type="caution">
    <text evidence="2">The sequence shown here is derived from an EMBL/GenBank/DDBJ whole genome shotgun (WGS) entry which is preliminary data.</text>
</comment>
<dbReference type="AlphaFoldDB" id="A0A1X1TIF8"/>
<feature type="region of interest" description="Disordered" evidence="1">
    <location>
        <begin position="1"/>
        <end position="61"/>
    </location>
</feature>
<name>A0A1X1TIF8_9MYCO</name>
<reference evidence="2 3" key="1">
    <citation type="submission" date="2016-01" db="EMBL/GenBank/DDBJ databases">
        <title>The new phylogeny of the genus Mycobacterium.</title>
        <authorList>
            <person name="Tarcisio F."/>
            <person name="Conor M."/>
            <person name="Antonella G."/>
            <person name="Elisabetta G."/>
            <person name="Giulia F.S."/>
            <person name="Sara T."/>
            <person name="Anna F."/>
            <person name="Clotilde B."/>
            <person name="Roberto B."/>
            <person name="Veronica D.S."/>
            <person name="Fabio R."/>
            <person name="Monica P."/>
            <person name="Olivier J."/>
            <person name="Enrico T."/>
            <person name="Nicola S."/>
        </authorList>
    </citation>
    <scope>NUCLEOTIDE SEQUENCE [LARGE SCALE GENOMIC DNA]</scope>
    <source>
        <strain evidence="2 3">DSM 44339</strain>
    </source>
</reference>
<evidence type="ECO:0000256" key="1">
    <source>
        <dbReference type="SAM" id="MobiDB-lite"/>
    </source>
</evidence>
<proteinExistence type="predicted"/>
<dbReference type="EMBL" id="LQOS01000013">
    <property type="protein sequence ID" value="ORV44365.1"/>
    <property type="molecule type" value="Genomic_DNA"/>
</dbReference>
<feature type="compositionally biased region" description="Basic and acidic residues" evidence="1">
    <location>
        <begin position="51"/>
        <end position="61"/>
    </location>
</feature>
<evidence type="ECO:0000313" key="2">
    <source>
        <dbReference type="EMBL" id="ORV44365.1"/>
    </source>
</evidence>